<evidence type="ECO:0000313" key="3">
    <source>
        <dbReference type="Proteomes" id="UP000596660"/>
    </source>
</evidence>
<organism evidence="2 3">
    <name type="scientific">Chenopodium quinoa</name>
    <name type="common">Quinoa</name>
    <dbReference type="NCBI Taxonomy" id="63459"/>
    <lineage>
        <taxon>Eukaryota</taxon>
        <taxon>Viridiplantae</taxon>
        <taxon>Streptophyta</taxon>
        <taxon>Embryophyta</taxon>
        <taxon>Tracheophyta</taxon>
        <taxon>Spermatophyta</taxon>
        <taxon>Magnoliopsida</taxon>
        <taxon>eudicotyledons</taxon>
        <taxon>Gunneridae</taxon>
        <taxon>Pentapetalae</taxon>
        <taxon>Caryophyllales</taxon>
        <taxon>Chenopodiaceae</taxon>
        <taxon>Chenopodioideae</taxon>
        <taxon>Atripliceae</taxon>
        <taxon>Chenopodium</taxon>
    </lineage>
</organism>
<evidence type="ECO:0008006" key="4">
    <source>
        <dbReference type="Google" id="ProtNLM"/>
    </source>
</evidence>
<keyword evidence="1" id="KW-0472">Membrane</keyword>
<keyword evidence="1" id="KW-1133">Transmembrane helix</keyword>
<name>A0A803MJF4_CHEQI</name>
<dbReference type="AlphaFoldDB" id="A0A803MJF4"/>
<protein>
    <recommendedName>
        <fullName evidence="4">Glycosyltransferase family 92 protein</fullName>
    </recommendedName>
</protein>
<dbReference type="Gramene" id="AUR62030400-RA">
    <property type="protein sequence ID" value="AUR62030400-RA:cds"/>
    <property type="gene ID" value="AUR62030400"/>
</dbReference>
<dbReference type="PANTHER" id="PTHR46701">
    <property type="entry name" value="GLYCOSYLTRANSFERASE-LIKE KOBITO 1"/>
    <property type="match status" value="1"/>
</dbReference>
<dbReference type="PANTHER" id="PTHR46701:SF7">
    <property type="entry name" value="GLYCOSYLTRANSFERASE-LIKE KOBITO 1"/>
    <property type="match status" value="1"/>
</dbReference>
<accession>A0A803MJF4</accession>
<sequence>MAGLIHPPKLRSSSSSCSLLPSYKTKNSAFYKPSWLFILLIFSLSLLTFFRQWQNNDVDNVTYLLHQQPHASSLSASDECITRELGHSSSPDFKGWNFFDDDSYLTQVTPKLFNSYKSNIIYELACIVLVTSTTSAGLEEVLPWIYYHKVVGISYFFLFVEGKPASPNVSKVLEIIPGVKVISRTRELEDQQAKSRIWNDTWLSTAFNKPCNSALFVKQTLNMETAIVMARDSGMEWILHVDTDELLHPEGSRNYSMRELLASVPSDVDALYFQTM</sequence>
<evidence type="ECO:0000313" key="2">
    <source>
        <dbReference type="EnsemblPlants" id="AUR62030400-RA:cds"/>
    </source>
</evidence>
<evidence type="ECO:0000256" key="1">
    <source>
        <dbReference type="SAM" id="Phobius"/>
    </source>
</evidence>
<dbReference type="GO" id="GO:0030244">
    <property type="term" value="P:cellulose biosynthetic process"/>
    <property type="evidence" value="ECO:0007669"/>
    <property type="project" value="InterPro"/>
</dbReference>
<dbReference type="Proteomes" id="UP000596660">
    <property type="component" value="Unplaced"/>
</dbReference>
<keyword evidence="1" id="KW-0812">Transmembrane</keyword>
<dbReference type="GO" id="GO:0009737">
    <property type="term" value="P:response to abscisic acid"/>
    <property type="evidence" value="ECO:0007669"/>
    <property type="project" value="InterPro"/>
</dbReference>
<reference evidence="2" key="1">
    <citation type="journal article" date="2017" name="Nature">
        <title>The genome of Chenopodium quinoa.</title>
        <authorList>
            <person name="Jarvis D.E."/>
            <person name="Ho Y.S."/>
            <person name="Lightfoot D.J."/>
            <person name="Schmoeckel S.M."/>
            <person name="Li B."/>
            <person name="Borm T.J.A."/>
            <person name="Ohyanagi H."/>
            <person name="Mineta K."/>
            <person name="Michell C.T."/>
            <person name="Saber N."/>
            <person name="Kharbatia N.M."/>
            <person name="Rupper R.R."/>
            <person name="Sharp A.R."/>
            <person name="Dally N."/>
            <person name="Boughton B.A."/>
            <person name="Woo Y.H."/>
            <person name="Gao G."/>
            <person name="Schijlen E.G.W.M."/>
            <person name="Guo X."/>
            <person name="Momin A.A."/>
            <person name="Negrao S."/>
            <person name="Al-Babili S."/>
            <person name="Gehring C."/>
            <person name="Roessner U."/>
            <person name="Jung C."/>
            <person name="Murphy K."/>
            <person name="Arold S.T."/>
            <person name="Gojobori T."/>
            <person name="van der Linden C.G."/>
            <person name="van Loo E.N."/>
            <person name="Jellen E.N."/>
            <person name="Maughan P.J."/>
            <person name="Tester M."/>
        </authorList>
    </citation>
    <scope>NUCLEOTIDE SEQUENCE [LARGE SCALE GENOMIC DNA]</scope>
    <source>
        <strain evidence="2">cv. PI 614886</strain>
    </source>
</reference>
<dbReference type="EnsemblPlants" id="AUR62030400-RA">
    <property type="protein sequence ID" value="AUR62030400-RA:cds"/>
    <property type="gene ID" value="AUR62030400"/>
</dbReference>
<proteinExistence type="predicted"/>
<keyword evidence="3" id="KW-1185">Reference proteome</keyword>
<dbReference type="InterPro" id="IPR044224">
    <property type="entry name" value="KOBITO1-like"/>
</dbReference>
<feature type="transmembrane region" description="Helical" evidence="1">
    <location>
        <begin position="30"/>
        <end position="50"/>
    </location>
</feature>
<reference evidence="2" key="2">
    <citation type="submission" date="2021-03" db="UniProtKB">
        <authorList>
            <consortium name="EnsemblPlants"/>
        </authorList>
    </citation>
    <scope>IDENTIFICATION</scope>
</reference>